<name>A0A7D8YYD5_9HELO</name>
<keyword evidence="4 6" id="KW-0378">Hydrolase</keyword>
<evidence type="ECO:0000256" key="7">
    <source>
        <dbReference type="RuleBase" id="RU361215"/>
    </source>
</evidence>
<dbReference type="Pfam" id="PF01088">
    <property type="entry name" value="Peptidase_C12"/>
    <property type="match status" value="1"/>
</dbReference>
<dbReference type="InterPro" id="IPR038765">
    <property type="entry name" value="Papain-like_cys_pep_sf"/>
</dbReference>
<evidence type="ECO:0000256" key="6">
    <source>
        <dbReference type="PROSITE-ProRule" id="PRU01393"/>
    </source>
</evidence>
<sequence>MAQDLHMEDIRDDQRTTSEEETRRSSRNRTVSSTPSEPTGKNIPQKRAASSPQSTRTLRPQRDDRQNGSGADPVAEAMKPLTDEERRNWKGWVELESDPALFNFILRENGVEDARVHEVLTLDTEMLAGLPQPIYGFIFLFRYRDEDDEIEVEDPPKCPRHVWFANQTTSNACATVALLNIVMNVSEINLGEALVSFKQTTQGLKPAYRGQRLSQNDSIRCIHNSFARRMDMLNADLGLQNDFEKWEHLKKNPKRKKVTNNNRKKKKDEEESGFHFIAYVPINGSVWRLDGLQRHPVNLGQSGDDWIAVALAHIKERLHQNDQDDIQFSLLSLCKSPLQSIRQQVAQNMNLIMSIEESLNNMTPDWKVFTAGHEVPKSSELREFLGLSQEFIDKANPSASALERLQLASMEPSSLIKLHEELLRDQTALRGKYMVEEVSIGQENEQAAKRKQDHSPRIHSSMKALAEAGVMKEIVQDIRENKDTK</sequence>
<dbReference type="GO" id="GO:0005737">
    <property type="term" value="C:cytoplasm"/>
    <property type="evidence" value="ECO:0007669"/>
    <property type="project" value="TreeGrafter"/>
</dbReference>
<comment type="catalytic activity">
    <reaction evidence="1 6 7">
        <text>Thiol-dependent hydrolysis of ester, thioester, amide, peptide and isopeptide bonds formed by the C-terminal Gly of ubiquitin (a 76-residue protein attached to proteins as an intracellular targeting signal).</text>
        <dbReference type="EC" id="3.4.19.12"/>
    </reaction>
</comment>
<dbReference type="FunFam" id="3.40.532.10:FF:000010">
    <property type="entry name" value="Ubiquitin carboxyl-terminal hydrolase"/>
    <property type="match status" value="1"/>
</dbReference>
<feature type="domain" description="UCH catalytic" evidence="9">
    <location>
        <begin position="91"/>
        <end position="335"/>
    </location>
</feature>
<dbReference type="SUPFAM" id="SSF54001">
    <property type="entry name" value="Cysteine proteinases"/>
    <property type="match status" value="1"/>
</dbReference>
<keyword evidence="3 6" id="KW-0833">Ubl conjugation pathway</keyword>
<feature type="active site" description="Nucleophile" evidence="6">
    <location>
        <position position="173"/>
    </location>
</feature>
<dbReference type="AlphaFoldDB" id="A0A7D8YYD5"/>
<evidence type="ECO:0000256" key="1">
    <source>
        <dbReference type="ARBA" id="ARBA00000707"/>
    </source>
</evidence>
<evidence type="ECO:0000313" key="11">
    <source>
        <dbReference type="Proteomes" id="UP000481288"/>
    </source>
</evidence>
<dbReference type="GO" id="GO:0006511">
    <property type="term" value="P:ubiquitin-dependent protein catabolic process"/>
    <property type="evidence" value="ECO:0007669"/>
    <property type="project" value="UniProtKB-UniRule"/>
</dbReference>
<feature type="compositionally biased region" description="Polar residues" evidence="8">
    <location>
        <begin position="48"/>
        <end position="58"/>
    </location>
</feature>
<comment type="caution">
    <text evidence="10">The sequence shown here is derived from an EMBL/GenBank/DDBJ whole genome shotgun (WGS) entry which is preliminary data.</text>
</comment>
<dbReference type="PANTHER" id="PTHR10589:SF29">
    <property type="entry name" value="UBIQUITIN CARBOXYL-TERMINAL HYDROLASE"/>
    <property type="match status" value="1"/>
</dbReference>
<evidence type="ECO:0000256" key="5">
    <source>
        <dbReference type="ARBA" id="ARBA00022807"/>
    </source>
</evidence>
<dbReference type="OrthoDB" id="1924260at2759"/>
<evidence type="ECO:0000313" key="10">
    <source>
        <dbReference type="EMBL" id="TVY59304.1"/>
    </source>
</evidence>
<dbReference type="InterPro" id="IPR036959">
    <property type="entry name" value="Peptidase_C12_UCH_sf"/>
</dbReference>
<dbReference type="GO" id="GO:0004843">
    <property type="term" value="F:cysteine-type deubiquitinase activity"/>
    <property type="evidence" value="ECO:0007669"/>
    <property type="project" value="UniProtKB-UniRule"/>
</dbReference>
<keyword evidence="5 6" id="KW-0788">Thiol protease</keyword>
<evidence type="ECO:0000256" key="3">
    <source>
        <dbReference type="ARBA" id="ARBA00022786"/>
    </source>
</evidence>
<dbReference type="PANTHER" id="PTHR10589">
    <property type="entry name" value="UBIQUITIN CARBOXYL-TERMINAL HYDROLASE"/>
    <property type="match status" value="1"/>
</dbReference>
<dbReference type="GO" id="GO:0016579">
    <property type="term" value="P:protein deubiquitination"/>
    <property type="evidence" value="ECO:0007669"/>
    <property type="project" value="TreeGrafter"/>
</dbReference>
<proteinExistence type="inferred from homology"/>
<dbReference type="Gene3D" id="3.40.532.10">
    <property type="entry name" value="Peptidase C12, ubiquitin carboxyl-terminal hydrolase"/>
    <property type="match status" value="1"/>
</dbReference>
<dbReference type="EC" id="3.4.19.12" evidence="7"/>
<protein>
    <recommendedName>
        <fullName evidence="7">Ubiquitin carboxyl-terminal hydrolase</fullName>
        <ecNumber evidence="7">3.4.19.12</ecNumber>
    </recommendedName>
</protein>
<reference evidence="10 11" key="1">
    <citation type="submission" date="2018-05" db="EMBL/GenBank/DDBJ databases">
        <title>Whole genome sequencing for identification of molecular markers to develop diagnostic detection tools for the regulated plant pathogen Lachnellula willkommii.</title>
        <authorList>
            <person name="Giroux E."/>
            <person name="Bilodeau G."/>
        </authorList>
    </citation>
    <scope>NUCLEOTIDE SEQUENCE [LARGE SCALE GENOMIC DNA]</scope>
    <source>
        <strain evidence="10 11">CBS 625.97</strain>
    </source>
</reference>
<feature type="active site" description="Proton donor" evidence="6">
    <location>
        <position position="275"/>
    </location>
</feature>
<feature type="compositionally biased region" description="Basic and acidic residues" evidence="8">
    <location>
        <begin position="1"/>
        <end position="24"/>
    </location>
</feature>
<dbReference type="PROSITE" id="PS52048">
    <property type="entry name" value="UCH_DOMAIN"/>
    <property type="match status" value="1"/>
</dbReference>
<evidence type="ECO:0000259" key="9">
    <source>
        <dbReference type="PROSITE" id="PS52048"/>
    </source>
</evidence>
<organism evidence="10 11">
    <name type="scientific">Lachnellula cervina</name>
    <dbReference type="NCBI Taxonomy" id="1316786"/>
    <lineage>
        <taxon>Eukaryota</taxon>
        <taxon>Fungi</taxon>
        <taxon>Dikarya</taxon>
        <taxon>Ascomycota</taxon>
        <taxon>Pezizomycotina</taxon>
        <taxon>Leotiomycetes</taxon>
        <taxon>Helotiales</taxon>
        <taxon>Lachnaceae</taxon>
        <taxon>Lachnellula</taxon>
    </lineage>
</organism>
<feature type="site" description="Transition state stabilizer" evidence="6">
    <location>
        <position position="167"/>
    </location>
</feature>
<gene>
    <name evidence="10" type="primary">ubh-4</name>
    <name evidence="10" type="ORF">LCER1_G000103</name>
</gene>
<feature type="region of interest" description="Disordered" evidence="8">
    <location>
        <begin position="1"/>
        <end position="82"/>
    </location>
</feature>
<accession>A0A7D8YYD5</accession>
<keyword evidence="2 6" id="KW-0645">Protease</keyword>
<evidence type="ECO:0000256" key="8">
    <source>
        <dbReference type="SAM" id="MobiDB-lite"/>
    </source>
</evidence>
<feature type="site" description="Important for enzyme activity" evidence="6">
    <location>
        <position position="290"/>
    </location>
</feature>
<keyword evidence="11" id="KW-1185">Reference proteome</keyword>
<dbReference type="Proteomes" id="UP000481288">
    <property type="component" value="Unassembled WGS sequence"/>
</dbReference>
<dbReference type="InterPro" id="IPR001578">
    <property type="entry name" value="Peptidase_C12_UCH"/>
</dbReference>
<dbReference type="PRINTS" id="PR00707">
    <property type="entry name" value="UBCTHYDRLASE"/>
</dbReference>
<evidence type="ECO:0000256" key="4">
    <source>
        <dbReference type="ARBA" id="ARBA00022801"/>
    </source>
</evidence>
<comment type="similarity">
    <text evidence="6 7">Belongs to the peptidase C12 family.</text>
</comment>
<evidence type="ECO:0000256" key="2">
    <source>
        <dbReference type="ARBA" id="ARBA00022670"/>
    </source>
</evidence>
<dbReference type="EMBL" id="QGMG01000007">
    <property type="protein sequence ID" value="TVY59304.1"/>
    <property type="molecule type" value="Genomic_DNA"/>
</dbReference>